<reference evidence="3 4" key="1">
    <citation type="submission" date="2017-06" db="EMBL/GenBank/DDBJ databases">
        <title>Draft genome of Pseudomonas nitroreducens DF05.</title>
        <authorList>
            <person name="Iyer R."/>
        </authorList>
    </citation>
    <scope>NUCLEOTIDE SEQUENCE [LARGE SCALE GENOMIC DNA]</scope>
    <source>
        <strain evidence="3 4">DF05</strain>
    </source>
</reference>
<dbReference type="RefSeq" id="WP_017516514.1">
    <property type="nucleotide sequence ID" value="NZ_CP189774.1"/>
</dbReference>
<dbReference type="InterPro" id="IPR025711">
    <property type="entry name" value="PepSY"/>
</dbReference>
<feature type="domain" description="PepSY" evidence="2">
    <location>
        <begin position="48"/>
        <end position="97"/>
    </location>
</feature>
<gene>
    <name evidence="3" type="ORF">CEG18_26720</name>
</gene>
<dbReference type="AlphaFoldDB" id="A0A2D0ABX4"/>
<dbReference type="eggNOG" id="COG3212">
    <property type="taxonomic scope" value="Bacteria"/>
</dbReference>
<sequence length="102" mass="11201">MKWLLILTALSALLLGAGVATAHDIGPDEALRLRDAGTIRNFEELNRTALAKHAGGSVYDSELELEHGRYLYKVDIKDAQGVKWDVELDAVTGEVLTDHQDD</sequence>
<keyword evidence="1" id="KW-0732">Signal</keyword>
<dbReference type="EMBL" id="NJBA01000012">
    <property type="protein sequence ID" value="OWP47759.1"/>
    <property type="molecule type" value="Genomic_DNA"/>
</dbReference>
<dbReference type="Proteomes" id="UP000198145">
    <property type="component" value="Unassembled WGS sequence"/>
</dbReference>
<comment type="caution">
    <text evidence="3">The sequence shown here is derived from an EMBL/GenBank/DDBJ whole genome shotgun (WGS) entry which is preliminary data.</text>
</comment>
<feature type="chain" id="PRO_5013084534" evidence="1">
    <location>
        <begin position="23"/>
        <end position="102"/>
    </location>
</feature>
<feature type="signal peptide" evidence="1">
    <location>
        <begin position="1"/>
        <end position="22"/>
    </location>
</feature>
<proteinExistence type="predicted"/>
<dbReference type="Gene3D" id="3.10.450.40">
    <property type="match status" value="1"/>
</dbReference>
<evidence type="ECO:0000256" key="1">
    <source>
        <dbReference type="SAM" id="SignalP"/>
    </source>
</evidence>
<organism evidence="3 4">
    <name type="scientific">Pseudomonas nitroreducens</name>
    <dbReference type="NCBI Taxonomy" id="46680"/>
    <lineage>
        <taxon>Bacteria</taxon>
        <taxon>Pseudomonadati</taxon>
        <taxon>Pseudomonadota</taxon>
        <taxon>Gammaproteobacteria</taxon>
        <taxon>Pseudomonadales</taxon>
        <taxon>Pseudomonadaceae</taxon>
        <taxon>Pseudomonas</taxon>
    </lineage>
</organism>
<protein>
    <submittedName>
        <fullName evidence="3">Peptidase</fullName>
    </submittedName>
</protein>
<accession>A0A2D0ABX4</accession>
<dbReference type="STRING" id="46680.GCA_000807755_01432"/>
<evidence type="ECO:0000313" key="4">
    <source>
        <dbReference type="Proteomes" id="UP000198145"/>
    </source>
</evidence>
<evidence type="ECO:0000259" key="2">
    <source>
        <dbReference type="Pfam" id="PF03413"/>
    </source>
</evidence>
<evidence type="ECO:0000313" key="3">
    <source>
        <dbReference type="EMBL" id="OWP47759.1"/>
    </source>
</evidence>
<dbReference type="Pfam" id="PF03413">
    <property type="entry name" value="PepSY"/>
    <property type="match status" value="1"/>
</dbReference>
<name>A0A2D0ABX4_PSENT</name>